<name>A0ACC2TP66_9FUNG</name>
<accession>A0ACC2TP66</accession>
<reference evidence="1" key="1">
    <citation type="submission" date="2022-04" db="EMBL/GenBank/DDBJ databases">
        <title>Genome of the entomopathogenic fungus Entomophthora muscae.</title>
        <authorList>
            <person name="Elya C."/>
            <person name="Lovett B.R."/>
            <person name="Lee E."/>
            <person name="Macias A.M."/>
            <person name="Hajek A.E."/>
            <person name="De Bivort B.L."/>
            <person name="Kasson M.T."/>
            <person name="De Fine Licht H.H."/>
            <person name="Stajich J.E."/>
        </authorList>
    </citation>
    <scope>NUCLEOTIDE SEQUENCE</scope>
    <source>
        <strain evidence="1">Berkeley</strain>
    </source>
</reference>
<evidence type="ECO:0000313" key="1">
    <source>
        <dbReference type="EMBL" id="KAJ9076287.1"/>
    </source>
</evidence>
<comment type="caution">
    <text evidence="1">The sequence shown here is derived from an EMBL/GenBank/DDBJ whole genome shotgun (WGS) entry which is preliminary data.</text>
</comment>
<proteinExistence type="predicted"/>
<organism evidence="1 2">
    <name type="scientific">Entomophthora muscae</name>
    <dbReference type="NCBI Taxonomy" id="34485"/>
    <lineage>
        <taxon>Eukaryota</taxon>
        <taxon>Fungi</taxon>
        <taxon>Fungi incertae sedis</taxon>
        <taxon>Zoopagomycota</taxon>
        <taxon>Entomophthoromycotina</taxon>
        <taxon>Entomophthoromycetes</taxon>
        <taxon>Entomophthorales</taxon>
        <taxon>Entomophthoraceae</taxon>
        <taxon>Entomophthora</taxon>
    </lineage>
</organism>
<dbReference type="EMBL" id="QTSX02002300">
    <property type="protein sequence ID" value="KAJ9076287.1"/>
    <property type="molecule type" value="Genomic_DNA"/>
</dbReference>
<gene>
    <name evidence="1" type="primary">PHM7_3</name>
    <name evidence="1" type="ORF">DSO57_1027697</name>
</gene>
<sequence>MAIKSPTADEQIAVSSSNNNVVNFLYSLGYNFGAGLIIFLIFCLLRSAYPITYSPRLHVLPKSQQFVKLPSGLFGWILPLLRTRHSDVLENCGLDSYSILRFLRLFLYLFLIFSLAVPLTLIPLHVFDQLGLSGLDSVSISNLKDKSRIWGHASIVAFVSVCFVLVVARELRLFHKVRNDYLLKQENNRTLLLTDLPKELRDPAAITLLFNCFPGGISEITTVKRTWRLTELMEQRQILITRLEVFVLKNLYTICKSRRSVRRTESTATDATLGASNKNIAQSPPKSESPPIRRKKTMLHVKPPFPTFRSKIFNGNEEGVNTHQLVPNEPRLSSVLLGLDWDISVNIDLNKREKKAIRFATRLSDSIQELTKEIQQEKEKISQGTSAGAFVTFSTLLGARMASQSLCYPKPITVTPNVHPSNVVWENLHIKPYDRGLRVLLFKCFVAALILFWAVPVTLISSLASITTIASQFGLTFILGLPSFVLSFIQGFIPSALISLLINLLLKILLVTTKWEGARQNTDIQLSIMDKHFLFLLFNVLFVVTFANGAINSIIPIINSPPSALDVLAREMPKVATFFIIFLSFQSLVNCPLELLSPFSLAMRSIKSKHWEFYTPRGFLNQKPTIVPVWGWIWPTHTLVVTISLTYAILAPSILFFAVVYFAASYFATLYKVVCVFQPGPQCESSGLYYVKALKQCFAGLYIAQTVAFSVILLNKQIGPTVVVFMTIVFTGCVHSFCNRNYLPAIEEMPVHTVINKDPPHGSTDVSSLTDLPILEAPSSVSGIEELNSRTLIKTEKSAPCLTLASCNGAPTLSFEHPSFLEPESQPVWLPEMFPLSVSSDKQNYIQLLFQIFSDHGIPFIVGKGFDLNIDSRELIANLSHDMT</sequence>
<evidence type="ECO:0000313" key="2">
    <source>
        <dbReference type="Proteomes" id="UP001165960"/>
    </source>
</evidence>
<keyword evidence="2" id="KW-1185">Reference proteome</keyword>
<protein>
    <submittedName>
        <fullName evidence="1">Phosphate metabolism protein 7</fullName>
    </submittedName>
</protein>
<dbReference type="Proteomes" id="UP001165960">
    <property type="component" value="Unassembled WGS sequence"/>
</dbReference>